<dbReference type="HOGENOM" id="CLU_1885748_0_0_1"/>
<dbReference type="EMBL" id="KE721155">
    <property type="protein sequence ID" value="ERF71982.1"/>
    <property type="molecule type" value="Genomic_DNA"/>
</dbReference>
<dbReference type="Gene3D" id="1.20.120.1020">
    <property type="entry name" value="Prion-inhibition and propagation, HeLo domain"/>
    <property type="match status" value="1"/>
</dbReference>
<dbReference type="RefSeq" id="XP_007802367.1">
    <property type="nucleotide sequence ID" value="XM_007804176.1"/>
</dbReference>
<protein>
    <submittedName>
        <fullName evidence="1">Uncharacterized protein</fullName>
    </submittedName>
</protein>
<organism evidence="1 2">
    <name type="scientific">Endocarpon pusillum (strain Z07020 / HMAS-L-300199)</name>
    <name type="common">Lichen-forming fungus</name>
    <dbReference type="NCBI Taxonomy" id="1263415"/>
    <lineage>
        <taxon>Eukaryota</taxon>
        <taxon>Fungi</taxon>
        <taxon>Dikarya</taxon>
        <taxon>Ascomycota</taxon>
        <taxon>Pezizomycotina</taxon>
        <taxon>Eurotiomycetes</taxon>
        <taxon>Chaetothyriomycetidae</taxon>
        <taxon>Verrucariales</taxon>
        <taxon>Verrucariaceae</taxon>
        <taxon>Endocarpon</taxon>
    </lineage>
</organism>
<reference evidence="2" key="1">
    <citation type="journal article" date="2014" name="BMC Genomics">
        <title>Genome characteristics reveal the impact of lichenization on lichen-forming fungus Endocarpon pusillum Hedwig (Verrucariales, Ascomycota).</title>
        <authorList>
            <person name="Wang Y.-Y."/>
            <person name="Liu B."/>
            <person name="Zhang X.-Y."/>
            <person name="Zhou Q.-M."/>
            <person name="Zhang T."/>
            <person name="Li H."/>
            <person name="Yu Y.-F."/>
            <person name="Zhang X.-L."/>
            <person name="Hao X.-Y."/>
            <person name="Wang M."/>
            <person name="Wang L."/>
            <person name="Wei J.-C."/>
        </authorList>
    </citation>
    <scope>NUCLEOTIDE SEQUENCE [LARGE SCALE GENOMIC DNA]</scope>
    <source>
        <strain evidence="2">Z07020 / HMAS-L-300199</strain>
    </source>
</reference>
<evidence type="ECO:0000313" key="1">
    <source>
        <dbReference type="EMBL" id="ERF71982.1"/>
    </source>
</evidence>
<accession>U1G3V0</accession>
<dbReference type="OrthoDB" id="20872at2759"/>
<dbReference type="GeneID" id="19242334"/>
<proteinExistence type="predicted"/>
<keyword evidence="2" id="KW-1185">Reference proteome</keyword>
<gene>
    <name evidence="1" type="ORF">EPUS_07452</name>
</gene>
<sequence>MVLVIKDFNDNLESLFADAKSKGAILMSGDIDQSEEPQALHLLQEATADEGENITETASMKLGTLQSTTAAPSALPKDARIIAKEANAIPQGYADGTKVITHRKEPEAKIDELPKASKALELYIVGKSKGVLTLA</sequence>
<evidence type="ECO:0000313" key="2">
    <source>
        <dbReference type="Proteomes" id="UP000019373"/>
    </source>
</evidence>
<dbReference type="Proteomes" id="UP000019373">
    <property type="component" value="Unassembled WGS sequence"/>
</dbReference>
<dbReference type="InterPro" id="IPR038305">
    <property type="entry name" value="HeLo_sf"/>
</dbReference>
<name>U1G3V0_ENDPU</name>
<dbReference type="AlphaFoldDB" id="U1G3V0"/>